<organism evidence="1 2">
    <name type="scientific">Aspergillus pseudonomiae</name>
    <dbReference type="NCBI Taxonomy" id="1506151"/>
    <lineage>
        <taxon>Eukaryota</taxon>
        <taxon>Fungi</taxon>
        <taxon>Dikarya</taxon>
        <taxon>Ascomycota</taxon>
        <taxon>Pezizomycotina</taxon>
        <taxon>Eurotiomycetes</taxon>
        <taxon>Eurotiomycetidae</taxon>
        <taxon>Eurotiales</taxon>
        <taxon>Aspergillaceae</taxon>
        <taxon>Aspergillus</taxon>
        <taxon>Aspergillus subgen. Circumdati</taxon>
    </lineage>
</organism>
<evidence type="ECO:0000313" key="1">
    <source>
        <dbReference type="EMBL" id="KAE8398907.1"/>
    </source>
</evidence>
<proteinExistence type="predicted"/>
<protein>
    <submittedName>
        <fullName evidence="1">Uncharacterized protein</fullName>
    </submittedName>
</protein>
<sequence length="109" mass="12482">MIYPTLLTRMSIRPMMDSTLPTTAWISTSSRTSSLVGMMLYSFRSDLDESRDVTATLSPFDAVVIVNGRNEPDARHGAKPDELALRITRIRNWRYNMLLVHHGDSMRHM</sequence>
<dbReference type="Proteomes" id="UP000325579">
    <property type="component" value="Unassembled WGS sequence"/>
</dbReference>
<reference evidence="1 2" key="1">
    <citation type="submission" date="2019-04" db="EMBL/GenBank/DDBJ databases">
        <authorList>
            <consortium name="DOE Joint Genome Institute"/>
            <person name="Mondo S."/>
            <person name="Kjaerbolling I."/>
            <person name="Vesth T."/>
            <person name="Frisvad J.C."/>
            <person name="Nybo J.L."/>
            <person name="Theobald S."/>
            <person name="Kildgaard S."/>
            <person name="Isbrandt T."/>
            <person name="Kuo A."/>
            <person name="Sato A."/>
            <person name="Lyhne E.K."/>
            <person name="Kogle M.E."/>
            <person name="Wiebenga A."/>
            <person name="Kun R.S."/>
            <person name="Lubbers R.J."/>
            <person name="Makela M.R."/>
            <person name="Barry K."/>
            <person name="Chovatia M."/>
            <person name="Clum A."/>
            <person name="Daum C."/>
            <person name="Haridas S."/>
            <person name="He G."/>
            <person name="LaButti K."/>
            <person name="Lipzen A."/>
            <person name="Riley R."/>
            <person name="Salamov A."/>
            <person name="Simmons B.A."/>
            <person name="Magnuson J.K."/>
            <person name="Henrissat B."/>
            <person name="Mortensen U.H."/>
            <person name="Larsen T.O."/>
            <person name="Devries R.P."/>
            <person name="Grigoriev I.V."/>
            <person name="Machida M."/>
            <person name="Baker S.E."/>
            <person name="Andersen M.R."/>
            <person name="Cantor M.N."/>
            <person name="Hua S.X."/>
        </authorList>
    </citation>
    <scope>NUCLEOTIDE SEQUENCE [LARGE SCALE GENOMIC DNA]</scope>
    <source>
        <strain evidence="1 2">CBS 119388</strain>
    </source>
</reference>
<dbReference type="EMBL" id="ML736845">
    <property type="protein sequence ID" value="KAE8398907.1"/>
    <property type="molecule type" value="Genomic_DNA"/>
</dbReference>
<dbReference type="RefSeq" id="XP_031936226.1">
    <property type="nucleotide sequence ID" value="XM_032083382.1"/>
</dbReference>
<name>A0A5N7CYR1_9EURO</name>
<dbReference type="AlphaFoldDB" id="A0A5N7CYR1"/>
<gene>
    <name evidence="1" type="ORF">BDV37DRAFT_262081</name>
</gene>
<keyword evidence="2" id="KW-1185">Reference proteome</keyword>
<accession>A0A5N7CYR1</accession>
<dbReference type="GeneID" id="43668073"/>
<evidence type="ECO:0000313" key="2">
    <source>
        <dbReference type="Proteomes" id="UP000325579"/>
    </source>
</evidence>